<feature type="transmembrane region" description="Helical" evidence="6">
    <location>
        <begin position="120"/>
        <end position="137"/>
    </location>
</feature>
<evidence type="ECO:0000256" key="4">
    <source>
        <dbReference type="ARBA" id="ARBA00022989"/>
    </source>
</evidence>
<reference evidence="8 9" key="1">
    <citation type="journal article" date="2016" name="Nat. Commun.">
        <title>Thousands of microbial genomes shed light on interconnected biogeochemical processes in an aquifer system.</title>
        <authorList>
            <person name="Anantharaman K."/>
            <person name="Brown C.T."/>
            <person name="Hug L.A."/>
            <person name="Sharon I."/>
            <person name="Castelle C.J."/>
            <person name="Probst A.J."/>
            <person name="Thomas B.C."/>
            <person name="Singh A."/>
            <person name="Wilkins M.J."/>
            <person name="Karaoz U."/>
            <person name="Brodie E.L."/>
            <person name="Williams K.H."/>
            <person name="Hubbard S.S."/>
            <person name="Banfield J.F."/>
        </authorList>
    </citation>
    <scope>NUCLEOTIDE SEQUENCE [LARGE SCALE GENOMIC DNA]</scope>
</reference>
<feature type="transmembrane region" description="Helical" evidence="6">
    <location>
        <begin position="235"/>
        <end position="258"/>
    </location>
</feature>
<keyword evidence="3 6" id="KW-0812">Transmembrane</keyword>
<dbReference type="PANTHER" id="PTHR30619:SF7">
    <property type="entry name" value="BETA-LACTAMASE DOMAIN PROTEIN"/>
    <property type="match status" value="1"/>
</dbReference>
<feature type="transmembrane region" description="Helical" evidence="6">
    <location>
        <begin position="210"/>
        <end position="229"/>
    </location>
</feature>
<proteinExistence type="predicted"/>
<dbReference type="AlphaFoldDB" id="A0A1F7GA84"/>
<protein>
    <recommendedName>
        <fullName evidence="7">ComEC/Rec2-related protein domain-containing protein</fullName>
    </recommendedName>
</protein>
<evidence type="ECO:0000256" key="2">
    <source>
        <dbReference type="ARBA" id="ARBA00022475"/>
    </source>
</evidence>
<dbReference type="EMBL" id="MFZF01000029">
    <property type="protein sequence ID" value="OGK15532.1"/>
    <property type="molecule type" value="Genomic_DNA"/>
</dbReference>
<evidence type="ECO:0000256" key="5">
    <source>
        <dbReference type="ARBA" id="ARBA00023136"/>
    </source>
</evidence>
<keyword evidence="4 6" id="KW-1133">Transmembrane helix</keyword>
<gene>
    <name evidence="8" type="ORF">A2690_01210</name>
</gene>
<organism evidence="8 9">
    <name type="scientific">Candidatus Roizmanbacteria bacterium RIFCSPHIGHO2_01_FULL_39_12b</name>
    <dbReference type="NCBI Taxonomy" id="1802030"/>
    <lineage>
        <taxon>Bacteria</taxon>
        <taxon>Candidatus Roizmaniibacteriota</taxon>
    </lineage>
</organism>
<feature type="domain" description="ComEC/Rec2-related protein" evidence="7">
    <location>
        <begin position="37"/>
        <end position="265"/>
    </location>
</feature>
<comment type="caution">
    <text evidence="8">The sequence shown here is derived from an EMBL/GenBank/DDBJ whole genome shotgun (WGS) entry which is preliminary data.</text>
</comment>
<dbReference type="PANTHER" id="PTHR30619">
    <property type="entry name" value="DNA INTERNALIZATION/COMPETENCE PROTEIN COMEC/REC2"/>
    <property type="match status" value="1"/>
</dbReference>
<name>A0A1F7GA84_9BACT</name>
<dbReference type="NCBIfam" id="TIGR00360">
    <property type="entry name" value="ComEC_N-term"/>
    <property type="match status" value="1"/>
</dbReference>
<evidence type="ECO:0000256" key="1">
    <source>
        <dbReference type="ARBA" id="ARBA00004651"/>
    </source>
</evidence>
<dbReference type="Pfam" id="PF03772">
    <property type="entry name" value="Competence"/>
    <property type="match status" value="1"/>
</dbReference>
<feature type="transmembrane region" description="Helical" evidence="6">
    <location>
        <begin position="180"/>
        <end position="198"/>
    </location>
</feature>
<evidence type="ECO:0000313" key="9">
    <source>
        <dbReference type="Proteomes" id="UP000178372"/>
    </source>
</evidence>
<feature type="transmembrane region" description="Helical" evidence="6">
    <location>
        <begin position="144"/>
        <end position="160"/>
    </location>
</feature>
<dbReference type="InterPro" id="IPR004477">
    <property type="entry name" value="ComEC_N"/>
</dbReference>
<dbReference type="InterPro" id="IPR052159">
    <property type="entry name" value="Competence_DNA_uptake"/>
</dbReference>
<sequence length="268" mass="29711">MSLPDLSYFTGIINSYLPEPQATLLNGITFGTSIKGQYDLYQMVKIIGLLHIVVLSGMNITILAVIIIKLTSFLSRKTSFLIISILIAIFVIIVGPQAPIIRAVIMCYVTIGAFLFQRSVKPVVVLFVSAFTIAIFWPQWITSISFLLSFFSTLGIVLFVPKTNLANIENQVSNFIVTDLKTSLSAQIMIVPLIAMYFNEISLISPISTLIIAPFIGPLMLLSLITVFLSSINWYLGLIPGFISYGITTVVLLIIEWLSKIPFVFVKF</sequence>
<dbReference type="Proteomes" id="UP000178372">
    <property type="component" value="Unassembled WGS sequence"/>
</dbReference>
<evidence type="ECO:0000256" key="6">
    <source>
        <dbReference type="SAM" id="Phobius"/>
    </source>
</evidence>
<dbReference type="GO" id="GO:0005886">
    <property type="term" value="C:plasma membrane"/>
    <property type="evidence" value="ECO:0007669"/>
    <property type="project" value="UniProtKB-SubCell"/>
</dbReference>
<comment type="subcellular location">
    <subcellularLocation>
        <location evidence="1">Cell membrane</location>
        <topology evidence="1">Multi-pass membrane protein</topology>
    </subcellularLocation>
</comment>
<feature type="transmembrane region" description="Helical" evidence="6">
    <location>
        <begin position="80"/>
        <end position="100"/>
    </location>
</feature>
<keyword evidence="5 6" id="KW-0472">Membrane</keyword>
<accession>A0A1F7GA84</accession>
<evidence type="ECO:0000313" key="8">
    <source>
        <dbReference type="EMBL" id="OGK15532.1"/>
    </source>
</evidence>
<feature type="transmembrane region" description="Helical" evidence="6">
    <location>
        <begin position="46"/>
        <end position="68"/>
    </location>
</feature>
<evidence type="ECO:0000259" key="7">
    <source>
        <dbReference type="Pfam" id="PF03772"/>
    </source>
</evidence>
<evidence type="ECO:0000256" key="3">
    <source>
        <dbReference type="ARBA" id="ARBA00022692"/>
    </source>
</evidence>
<keyword evidence="2" id="KW-1003">Cell membrane</keyword>